<protein>
    <recommendedName>
        <fullName evidence="2">Alginate export domain-containing protein</fullName>
    </recommendedName>
</protein>
<organism evidence="1">
    <name type="scientific">marine metagenome</name>
    <dbReference type="NCBI Taxonomy" id="408172"/>
    <lineage>
        <taxon>unclassified sequences</taxon>
        <taxon>metagenomes</taxon>
        <taxon>ecological metagenomes</taxon>
    </lineage>
</organism>
<dbReference type="EMBL" id="UINC01040024">
    <property type="protein sequence ID" value="SVB39324.1"/>
    <property type="molecule type" value="Genomic_DNA"/>
</dbReference>
<proteinExistence type="predicted"/>
<evidence type="ECO:0000313" key="1">
    <source>
        <dbReference type="EMBL" id="SVB39324.1"/>
    </source>
</evidence>
<gene>
    <name evidence="1" type="ORF">METZ01_LOCUS192178</name>
</gene>
<evidence type="ECO:0008006" key="2">
    <source>
        <dbReference type="Google" id="ProtNLM"/>
    </source>
</evidence>
<reference evidence="1" key="1">
    <citation type="submission" date="2018-05" db="EMBL/GenBank/DDBJ databases">
        <authorList>
            <person name="Lanie J.A."/>
            <person name="Ng W.-L."/>
            <person name="Kazmierczak K.M."/>
            <person name="Andrzejewski T.M."/>
            <person name="Davidsen T.M."/>
            <person name="Wayne K.J."/>
            <person name="Tettelin H."/>
            <person name="Glass J.I."/>
            <person name="Rusch D."/>
            <person name="Podicherti R."/>
            <person name="Tsui H.-C.T."/>
            <person name="Winkler M.E."/>
        </authorList>
    </citation>
    <scope>NUCLEOTIDE SEQUENCE</scope>
</reference>
<dbReference type="AlphaFoldDB" id="A0A382DMU9"/>
<accession>A0A382DMU9</accession>
<name>A0A382DMU9_9ZZZZ</name>
<sequence length="244" mass="26520">MVVTFIPIASQAQDPVELIRLIDNPTAGLVDKGRFAADFRLFPQGGLQGQLTAGIMRRLAIGLSFGGEGIIGDGNVDWYPRVEVAARYRVIEESEALPAFTLGYETQGHGRYVGERYQVKSKGFFLAISKNYVSGFGQFGVHAGANRSREDEDDDGLNGWVGLDKSINEELIVAGEYDFALNDNGDDALGSGRGYLNLGAFWAPTDGLYLGFLLKNVLENGDGGGIGPDPELSRELVVRYTERF</sequence>